<name>A0A3Q7JW86_SOLLC</name>
<evidence type="ECO:0000313" key="1">
    <source>
        <dbReference type="EnsemblPlants" id="Solyc12g044440.2.1"/>
    </source>
</evidence>
<evidence type="ECO:0000313" key="2">
    <source>
        <dbReference type="Proteomes" id="UP000004994"/>
    </source>
</evidence>
<sequence length="102" mass="11991">MKGIIRRKLERLMRYFKDSNFLPRRKFGITCFENSYARDFVKYAAEQFGRDHQEIAKWLSGSDLKKVALFGCPSIANKTVFSAKRLRAYFRIQEVDYAANVP</sequence>
<accession>A0A3Q7JW86</accession>
<organism evidence="1">
    <name type="scientific">Solanum lycopersicum</name>
    <name type="common">Tomato</name>
    <name type="synonym">Lycopersicon esculentum</name>
    <dbReference type="NCBI Taxonomy" id="4081"/>
    <lineage>
        <taxon>Eukaryota</taxon>
        <taxon>Viridiplantae</taxon>
        <taxon>Streptophyta</taxon>
        <taxon>Embryophyta</taxon>
        <taxon>Tracheophyta</taxon>
        <taxon>Spermatophyta</taxon>
        <taxon>Magnoliopsida</taxon>
        <taxon>eudicotyledons</taxon>
        <taxon>Gunneridae</taxon>
        <taxon>Pentapetalae</taxon>
        <taxon>asterids</taxon>
        <taxon>lamiids</taxon>
        <taxon>Solanales</taxon>
        <taxon>Solanaceae</taxon>
        <taxon>Solanoideae</taxon>
        <taxon>Solaneae</taxon>
        <taxon>Solanum</taxon>
        <taxon>Solanum subgen. Lycopersicon</taxon>
    </lineage>
</organism>
<reference evidence="1" key="1">
    <citation type="journal article" date="2012" name="Nature">
        <title>The tomato genome sequence provides insights into fleshy fruit evolution.</title>
        <authorList>
            <consortium name="Tomato Genome Consortium"/>
        </authorList>
    </citation>
    <scope>NUCLEOTIDE SEQUENCE [LARGE SCALE GENOMIC DNA]</scope>
    <source>
        <strain evidence="1">cv. Heinz 1706</strain>
    </source>
</reference>
<protein>
    <submittedName>
        <fullName evidence="1">Uncharacterized protein</fullName>
    </submittedName>
</protein>
<dbReference type="AlphaFoldDB" id="A0A3Q7JW86"/>
<dbReference type="GeneID" id="101247991"/>
<dbReference type="RefSeq" id="XP_069148504.1">
    <property type="nucleotide sequence ID" value="XM_069292403.1"/>
</dbReference>
<dbReference type="EnsemblPlants" id="Solyc12g044440.2.1">
    <property type="protein sequence ID" value="Solyc12g044440.2.1"/>
    <property type="gene ID" value="Solyc12g044440.2"/>
</dbReference>
<dbReference type="Proteomes" id="UP000004994">
    <property type="component" value="Chromosome 12"/>
</dbReference>
<dbReference type="InParanoid" id="A0A3Q7JW86"/>
<dbReference type="STRING" id="4081.A0A3Q7JW86"/>
<proteinExistence type="predicted"/>
<reference evidence="1" key="2">
    <citation type="submission" date="2019-01" db="UniProtKB">
        <authorList>
            <consortium name="EnsemblPlants"/>
        </authorList>
    </citation>
    <scope>IDENTIFICATION</scope>
    <source>
        <strain evidence="1">cv. Heinz 1706</strain>
    </source>
</reference>
<dbReference type="PaxDb" id="4081-Solyc12g044440.1.1"/>
<keyword evidence="2" id="KW-1185">Reference proteome</keyword>
<gene>
    <name evidence="1" type="primary">LOC101247991</name>
</gene>
<dbReference type="Gramene" id="Solyc12g044440.2.1">
    <property type="protein sequence ID" value="Solyc12g044440.2.1"/>
    <property type="gene ID" value="Solyc12g044440.2"/>
</dbReference>